<proteinExistence type="predicted"/>
<protein>
    <submittedName>
        <fullName evidence="1">Uncharacterized protein</fullName>
    </submittedName>
</protein>
<name>A0AAP4R5V6_9BURK</name>
<accession>A0AAP4R5V6</accession>
<dbReference type="AlphaFoldDB" id="A0AAP4R5V6"/>
<dbReference type="RefSeq" id="WP_137910033.1">
    <property type="nucleotide sequence ID" value="NZ_CADEUY010000015.1"/>
</dbReference>
<dbReference type="Proteomes" id="UP001172109">
    <property type="component" value="Unassembled WGS sequence"/>
</dbReference>
<dbReference type="EMBL" id="JAUJQS010000022">
    <property type="protein sequence ID" value="MDN7568107.1"/>
    <property type="molecule type" value="Genomic_DNA"/>
</dbReference>
<sequence>MRQSNSRFRLGINRMVLLALVTRAASELLVKERWGGTFDSSLIGSPSRQIGDGCATRNLRE</sequence>
<gene>
    <name evidence="1" type="ORF">QZM56_26700</name>
</gene>
<evidence type="ECO:0000313" key="1">
    <source>
        <dbReference type="EMBL" id="MDN7568107.1"/>
    </source>
</evidence>
<evidence type="ECO:0000313" key="2">
    <source>
        <dbReference type="Proteomes" id="UP001172109"/>
    </source>
</evidence>
<comment type="caution">
    <text evidence="1">The sequence shown here is derived from an EMBL/GenBank/DDBJ whole genome shotgun (WGS) entry which is preliminary data.</text>
</comment>
<organism evidence="1 2">
    <name type="scientific">Burkholderia contaminans</name>
    <dbReference type="NCBI Taxonomy" id="488447"/>
    <lineage>
        <taxon>Bacteria</taxon>
        <taxon>Pseudomonadati</taxon>
        <taxon>Pseudomonadota</taxon>
        <taxon>Betaproteobacteria</taxon>
        <taxon>Burkholderiales</taxon>
        <taxon>Burkholderiaceae</taxon>
        <taxon>Burkholderia</taxon>
        <taxon>Burkholderia cepacia complex</taxon>
    </lineage>
</organism>
<reference evidence="1" key="1">
    <citation type="submission" date="2023-07" db="EMBL/GenBank/DDBJ databases">
        <title>A collection of bacterial strains from the Burkholderia cepacia Research Laboratory and Repository.</title>
        <authorList>
            <person name="Lipuma J."/>
            <person name="Spilker T."/>
            <person name="Caverly L."/>
        </authorList>
    </citation>
    <scope>NUCLEOTIDE SEQUENCE</scope>
    <source>
        <strain evidence="1">AU44979</strain>
    </source>
</reference>